<evidence type="ECO:0000256" key="4">
    <source>
        <dbReference type="ARBA" id="ARBA00037770"/>
    </source>
</evidence>
<dbReference type="InterPro" id="IPR043358">
    <property type="entry name" value="GNL1-like"/>
</dbReference>
<dbReference type="PROSITE" id="PS51721">
    <property type="entry name" value="G_CP"/>
    <property type="match status" value="1"/>
</dbReference>
<reference evidence="8" key="1">
    <citation type="submission" date="2023-08" db="EMBL/GenBank/DDBJ databases">
        <title>Pelteobagrus vachellii genome.</title>
        <authorList>
            <person name="Liu H."/>
        </authorList>
    </citation>
    <scope>NUCLEOTIDE SEQUENCE</scope>
    <source>
        <strain evidence="8">PRFRI_2022a</strain>
        <tissue evidence="8">Muscle</tissue>
    </source>
</reference>
<name>A0AA88NGJ1_TACVA</name>
<evidence type="ECO:0000256" key="3">
    <source>
        <dbReference type="ARBA" id="ARBA00023134"/>
    </source>
</evidence>
<dbReference type="PANTHER" id="PTHR45709:SF3">
    <property type="entry name" value="GUANINE NUCLEOTIDE-BINDING PROTEIN-LIKE 1"/>
    <property type="match status" value="1"/>
</dbReference>
<feature type="compositionally biased region" description="Acidic residues" evidence="6">
    <location>
        <begin position="542"/>
        <end position="578"/>
    </location>
</feature>
<gene>
    <name evidence="8" type="ORF">Q7C36_007014</name>
</gene>
<sequence length="617" mass="70298">MHRKKPFSNKQKKKQLQVKREKKRGDTGSGHGSQNASVERTVGRDGQSDTSDSETTDISRINQPGTRDSRHDHNRFRLHFEKESKEEVEKRKKIAREKILQAVPERDLEMDIKDIYPEDQGLDFPQRPSWNYGMRREELSRKEKKAFDEFLEALHSKNPPNSLSHFEHNLETWRQLWRVLEMSDVILLILDIRHPVLQFPPALYHYITGELLKQVIVVLNKIDLCPAPLVLAWKHYLTNRFPNLQCVCFTSHPGQPYSTLFQKKRMRRKGGWSQAGGPIHILRACQEITAGKVDLSSWEKKIQRDASVIGNDGEWCDDGTEPVLMEHHTDVAMELHSPTQELYKDGVLTLGCIGFPNVGKSSVLNSLVGRKVVSVSRTPGHTKYFQTYYLTPTVKLCDCPGLVFPSRVSKQLQILAGIYPVSQLQEPYSSVGYLCERTPFLSTLKLTHPEQSADTLHTPDTHKWTAWDVCEAWAERRGYKTAKAARNDAYRAANSLLRLATDGRLCLCLWPPGYTQNKDKWESHPHLAEIIALQGRSPAGEENGERDEDDEESSSEPEEEGDRDADDDEDADGDDEDDSVRSDKKDKAYRLNMFGLLGENECESESFLFPGISACLG</sequence>
<dbReference type="InterPro" id="IPR006073">
    <property type="entry name" value="GTP-bd"/>
</dbReference>
<comment type="caution">
    <text evidence="8">The sequence shown here is derived from an EMBL/GenBank/DDBJ whole genome shotgun (WGS) entry which is preliminary data.</text>
</comment>
<evidence type="ECO:0000256" key="6">
    <source>
        <dbReference type="SAM" id="MobiDB-lite"/>
    </source>
</evidence>
<dbReference type="GO" id="GO:0005525">
    <property type="term" value="F:GTP binding"/>
    <property type="evidence" value="ECO:0007669"/>
    <property type="project" value="UniProtKB-KW"/>
</dbReference>
<dbReference type="Proteomes" id="UP001187315">
    <property type="component" value="Unassembled WGS sequence"/>
</dbReference>
<dbReference type="GO" id="GO:0003924">
    <property type="term" value="F:GTPase activity"/>
    <property type="evidence" value="ECO:0007669"/>
    <property type="project" value="InterPro"/>
</dbReference>
<feature type="region of interest" description="Disordered" evidence="6">
    <location>
        <begin position="1"/>
        <end position="91"/>
    </location>
</feature>
<comment type="function">
    <text evidence="4">Possible regulatory or functional link with the histocompatibility cluster.</text>
</comment>
<dbReference type="InterPro" id="IPR027417">
    <property type="entry name" value="P-loop_NTPase"/>
</dbReference>
<keyword evidence="1" id="KW-0597">Phosphoprotein</keyword>
<dbReference type="AlphaFoldDB" id="A0AA88NGJ1"/>
<feature type="region of interest" description="Disordered" evidence="6">
    <location>
        <begin position="533"/>
        <end position="584"/>
    </location>
</feature>
<dbReference type="PANTHER" id="PTHR45709">
    <property type="entry name" value="LARGE SUBUNIT GTPASE 1 HOMOLOG-RELATED"/>
    <property type="match status" value="1"/>
</dbReference>
<proteinExistence type="predicted"/>
<dbReference type="PRINTS" id="PR00326">
    <property type="entry name" value="GTP1OBG"/>
</dbReference>
<dbReference type="CDD" id="cd01857">
    <property type="entry name" value="HSR1_MMR1"/>
    <property type="match status" value="1"/>
</dbReference>
<dbReference type="SUPFAM" id="SSF52540">
    <property type="entry name" value="P-loop containing nucleoside triphosphate hydrolases"/>
    <property type="match status" value="1"/>
</dbReference>
<dbReference type="InterPro" id="IPR030378">
    <property type="entry name" value="G_CP_dom"/>
</dbReference>
<evidence type="ECO:0000313" key="8">
    <source>
        <dbReference type="EMBL" id="KAK2855145.1"/>
    </source>
</evidence>
<dbReference type="Gene3D" id="3.40.50.300">
    <property type="entry name" value="P-loop containing nucleotide triphosphate hydrolases"/>
    <property type="match status" value="1"/>
</dbReference>
<dbReference type="EMBL" id="JAVHJS010000006">
    <property type="protein sequence ID" value="KAK2855145.1"/>
    <property type="molecule type" value="Genomic_DNA"/>
</dbReference>
<evidence type="ECO:0000313" key="9">
    <source>
        <dbReference type="Proteomes" id="UP001187315"/>
    </source>
</evidence>
<keyword evidence="9" id="KW-1185">Reference proteome</keyword>
<evidence type="ECO:0000259" key="7">
    <source>
        <dbReference type="PROSITE" id="PS51721"/>
    </source>
</evidence>
<feature type="compositionally biased region" description="Basic residues" evidence="6">
    <location>
        <begin position="1"/>
        <end position="22"/>
    </location>
</feature>
<keyword evidence="3" id="KW-0342">GTP-binding</keyword>
<feature type="compositionally biased region" description="Basic and acidic residues" evidence="6">
    <location>
        <begin position="78"/>
        <end position="91"/>
    </location>
</feature>
<protein>
    <recommendedName>
        <fullName evidence="5">Guanine nucleotide-binding protein-like 1</fullName>
    </recommendedName>
</protein>
<evidence type="ECO:0000256" key="2">
    <source>
        <dbReference type="ARBA" id="ARBA00022741"/>
    </source>
</evidence>
<accession>A0AA88NGJ1</accession>
<evidence type="ECO:0000256" key="1">
    <source>
        <dbReference type="ARBA" id="ARBA00022553"/>
    </source>
</evidence>
<organism evidence="8 9">
    <name type="scientific">Tachysurus vachellii</name>
    <name type="common">Darkbarbel catfish</name>
    <name type="synonym">Pelteobagrus vachellii</name>
    <dbReference type="NCBI Taxonomy" id="175792"/>
    <lineage>
        <taxon>Eukaryota</taxon>
        <taxon>Metazoa</taxon>
        <taxon>Chordata</taxon>
        <taxon>Craniata</taxon>
        <taxon>Vertebrata</taxon>
        <taxon>Euteleostomi</taxon>
        <taxon>Actinopterygii</taxon>
        <taxon>Neopterygii</taxon>
        <taxon>Teleostei</taxon>
        <taxon>Ostariophysi</taxon>
        <taxon>Siluriformes</taxon>
        <taxon>Bagridae</taxon>
        <taxon>Tachysurus</taxon>
    </lineage>
</organism>
<evidence type="ECO:0000256" key="5">
    <source>
        <dbReference type="ARBA" id="ARBA00039902"/>
    </source>
</evidence>
<dbReference type="Pfam" id="PF01926">
    <property type="entry name" value="MMR_HSR1"/>
    <property type="match status" value="1"/>
</dbReference>
<feature type="domain" description="CP-type G" evidence="7">
    <location>
        <begin position="173"/>
        <end position="405"/>
    </location>
</feature>
<keyword evidence="2" id="KW-0547">Nucleotide-binding</keyword>